<evidence type="ECO:0000256" key="3">
    <source>
        <dbReference type="ARBA" id="ARBA00023274"/>
    </source>
</evidence>
<feature type="region of interest" description="Disordered" evidence="5">
    <location>
        <begin position="1"/>
        <end position="55"/>
    </location>
</feature>
<dbReference type="PANTHER" id="PTHR11721">
    <property type="entry name" value="60S RIBOSOMAL PROTEIN L27A"/>
    <property type="match status" value="1"/>
</dbReference>
<organism evidence="7 8">
    <name type="scientific">Ilex paraguariensis</name>
    <name type="common">yerba mate</name>
    <dbReference type="NCBI Taxonomy" id="185542"/>
    <lineage>
        <taxon>Eukaryota</taxon>
        <taxon>Viridiplantae</taxon>
        <taxon>Streptophyta</taxon>
        <taxon>Embryophyta</taxon>
        <taxon>Tracheophyta</taxon>
        <taxon>Spermatophyta</taxon>
        <taxon>Magnoliopsida</taxon>
        <taxon>eudicotyledons</taxon>
        <taxon>Gunneridae</taxon>
        <taxon>Pentapetalae</taxon>
        <taxon>asterids</taxon>
        <taxon>campanulids</taxon>
        <taxon>Aquifoliales</taxon>
        <taxon>Aquifoliaceae</taxon>
        <taxon>Ilex</taxon>
    </lineage>
</organism>
<feature type="domain" description="Large ribosomal subunit protein uL15/eL18" evidence="6">
    <location>
        <begin position="89"/>
        <end position="160"/>
    </location>
</feature>
<dbReference type="SUPFAM" id="SSF52080">
    <property type="entry name" value="Ribosomal proteins L15p and L18e"/>
    <property type="match status" value="1"/>
</dbReference>
<dbReference type="EMBL" id="CAUOFW020006203">
    <property type="protein sequence ID" value="CAK9173759.1"/>
    <property type="molecule type" value="Genomic_DNA"/>
</dbReference>
<dbReference type="GO" id="GO:1990904">
    <property type="term" value="C:ribonucleoprotein complex"/>
    <property type="evidence" value="ECO:0007669"/>
    <property type="project" value="UniProtKB-KW"/>
</dbReference>
<comment type="caution">
    <text evidence="7">The sequence shown here is derived from an EMBL/GenBank/DDBJ whole genome shotgun (WGS) entry which is preliminary data.</text>
</comment>
<sequence length="163" mass="18636">MYNCKSAQKSRVKGSLDHDDTIQEESEEARPRERRTRPHRKHRKHPGGRGNAGGMHHHRILFDKYHPGYFGKVGMRYFHRLRNKFHCPIVNVDKLWSMVPQDVKDKADQKNVPMIDVTQFGYFKLLGKGVLPSDQPVVVKAKLVSKIAEKKIKEAGGAVVLTA</sequence>
<dbReference type="FunFam" id="3.100.10.10:FF:000002">
    <property type="entry name" value="60S ribosomal protein L27a"/>
    <property type="match status" value="1"/>
</dbReference>
<reference evidence="7 8" key="1">
    <citation type="submission" date="2024-02" db="EMBL/GenBank/DDBJ databases">
        <authorList>
            <person name="Vignale AGUSTIN F."/>
            <person name="Sosa J E."/>
            <person name="Modenutti C."/>
        </authorList>
    </citation>
    <scope>NUCLEOTIDE SEQUENCE [LARGE SCALE GENOMIC DNA]</scope>
</reference>
<keyword evidence="2 4" id="KW-0689">Ribosomal protein</keyword>
<keyword evidence="3 4" id="KW-0687">Ribonucleoprotein</keyword>
<protein>
    <recommendedName>
        <fullName evidence="6">Large ribosomal subunit protein uL15/eL18 domain-containing protein</fullName>
    </recommendedName>
</protein>
<evidence type="ECO:0000313" key="7">
    <source>
        <dbReference type="EMBL" id="CAK9173759.1"/>
    </source>
</evidence>
<evidence type="ECO:0000256" key="2">
    <source>
        <dbReference type="ARBA" id="ARBA00022980"/>
    </source>
</evidence>
<proteinExistence type="inferred from homology"/>
<accession>A0ABC8U1M1</accession>
<dbReference type="GO" id="GO:0003729">
    <property type="term" value="F:mRNA binding"/>
    <property type="evidence" value="ECO:0007669"/>
    <property type="project" value="UniProtKB-ARBA"/>
</dbReference>
<dbReference type="PANTHER" id="PTHR11721:SF3">
    <property type="entry name" value="LARGE RIBOSOMAL SUBUNIT PROTEIN UL15"/>
    <property type="match status" value="1"/>
</dbReference>
<dbReference type="AlphaFoldDB" id="A0ABC8U1M1"/>
<feature type="compositionally biased region" description="Basic residues" evidence="5">
    <location>
        <begin position="32"/>
        <end position="47"/>
    </location>
</feature>
<dbReference type="Pfam" id="PF00828">
    <property type="entry name" value="Ribosomal_L27A"/>
    <property type="match status" value="1"/>
</dbReference>
<keyword evidence="8" id="KW-1185">Reference proteome</keyword>
<comment type="similarity">
    <text evidence="1 4">Belongs to the universal ribosomal protein uL15 family.</text>
</comment>
<dbReference type="Gene3D" id="3.100.10.10">
    <property type="match status" value="1"/>
</dbReference>
<evidence type="ECO:0000259" key="6">
    <source>
        <dbReference type="Pfam" id="PF00828"/>
    </source>
</evidence>
<dbReference type="PROSITE" id="PS00475">
    <property type="entry name" value="RIBOSOMAL_L15"/>
    <property type="match status" value="1"/>
</dbReference>
<dbReference type="InterPro" id="IPR001196">
    <property type="entry name" value="Ribosomal_uL15_CS"/>
</dbReference>
<evidence type="ECO:0000256" key="4">
    <source>
        <dbReference type="RuleBase" id="RU003888"/>
    </source>
</evidence>
<evidence type="ECO:0000256" key="1">
    <source>
        <dbReference type="ARBA" id="ARBA00007320"/>
    </source>
</evidence>
<evidence type="ECO:0000256" key="5">
    <source>
        <dbReference type="SAM" id="MobiDB-lite"/>
    </source>
</evidence>
<dbReference type="InterPro" id="IPR021131">
    <property type="entry name" value="Ribosomal_uL15/eL18"/>
</dbReference>
<evidence type="ECO:0000313" key="8">
    <source>
        <dbReference type="Proteomes" id="UP001642360"/>
    </source>
</evidence>
<name>A0ABC8U1M1_9AQUA</name>
<gene>
    <name evidence="7" type="ORF">ILEXP_LOCUS43490</name>
</gene>
<dbReference type="InterPro" id="IPR036227">
    <property type="entry name" value="Ribosomal_uL15/eL18_sf"/>
</dbReference>
<dbReference type="Proteomes" id="UP001642360">
    <property type="component" value="Unassembled WGS sequence"/>
</dbReference>
<dbReference type="GO" id="GO:0005840">
    <property type="term" value="C:ribosome"/>
    <property type="evidence" value="ECO:0007669"/>
    <property type="project" value="UniProtKB-KW"/>
</dbReference>